<protein>
    <submittedName>
        <fullName evidence="2">Uncharacterized protein</fullName>
    </submittedName>
</protein>
<reference evidence="2 3" key="1">
    <citation type="submission" date="2024-03" db="EMBL/GenBank/DDBJ databases">
        <title>Adaptation during the transition from Ophiocordyceps entomopathogen to insect associate is accompanied by gene loss and intensified selection.</title>
        <authorList>
            <person name="Ward C.M."/>
            <person name="Onetto C.A."/>
            <person name="Borneman A.R."/>
        </authorList>
    </citation>
    <scope>NUCLEOTIDE SEQUENCE [LARGE SCALE GENOMIC DNA]</scope>
    <source>
        <strain evidence="2">AWRI1</strain>
        <tissue evidence="2">Single Adult Female</tissue>
    </source>
</reference>
<evidence type="ECO:0000313" key="2">
    <source>
        <dbReference type="EMBL" id="KAK7595293.1"/>
    </source>
</evidence>
<sequence length="141" mass="15694">MSTKRTPVHGPRRDRIIETNHSQAGIVPISIFVNRNATFSSSHRIDDDAATGKGRFTRDGFTLLSPAAAQSETVHIPRKRKDYRVKTTKFSARLSSRHSHPASSKPTDIAIGNETINASCECLQNERIYVRRPRSTGDIPP</sequence>
<feature type="region of interest" description="Disordered" evidence="1">
    <location>
        <begin position="90"/>
        <end position="110"/>
    </location>
</feature>
<gene>
    <name evidence="2" type="ORF">V9T40_013118</name>
</gene>
<keyword evidence="3" id="KW-1185">Reference proteome</keyword>
<organism evidence="2 3">
    <name type="scientific">Parthenolecanium corni</name>
    <dbReference type="NCBI Taxonomy" id="536013"/>
    <lineage>
        <taxon>Eukaryota</taxon>
        <taxon>Metazoa</taxon>
        <taxon>Ecdysozoa</taxon>
        <taxon>Arthropoda</taxon>
        <taxon>Hexapoda</taxon>
        <taxon>Insecta</taxon>
        <taxon>Pterygota</taxon>
        <taxon>Neoptera</taxon>
        <taxon>Paraneoptera</taxon>
        <taxon>Hemiptera</taxon>
        <taxon>Sternorrhyncha</taxon>
        <taxon>Coccoidea</taxon>
        <taxon>Coccidae</taxon>
        <taxon>Parthenolecanium</taxon>
    </lineage>
</organism>
<accession>A0AAN9TYK6</accession>
<comment type="caution">
    <text evidence="2">The sequence shown here is derived from an EMBL/GenBank/DDBJ whole genome shotgun (WGS) entry which is preliminary data.</text>
</comment>
<name>A0AAN9TYK6_9HEMI</name>
<proteinExistence type="predicted"/>
<evidence type="ECO:0000313" key="3">
    <source>
        <dbReference type="Proteomes" id="UP001367676"/>
    </source>
</evidence>
<dbReference type="Proteomes" id="UP001367676">
    <property type="component" value="Unassembled WGS sequence"/>
</dbReference>
<dbReference type="AlphaFoldDB" id="A0AAN9TYK6"/>
<dbReference type="EMBL" id="JBBCAQ010000018">
    <property type="protein sequence ID" value="KAK7595293.1"/>
    <property type="molecule type" value="Genomic_DNA"/>
</dbReference>
<evidence type="ECO:0000256" key="1">
    <source>
        <dbReference type="SAM" id="MobiDB-lite"/>
    </source>
</evidence>